<dbReference type="InterPro" id="IPR016064">
    <property type="entry name" value="NAD/diacylglycerol_kinase_sf"/>
</dbReference>
<sequence>MGNRWFKKVTWFLGDPLLGMAEYVDVAHAYTLEAGVLPRWALQEKGRNSDDTFSGDTQGANTDPSSNHLPPSLPFTFDARVATAVPGCSHWPTAASIPTAATPIPTGVALPAAANTVHPALGCYQRCLEPKDYQLIKKERKEGEKNYALFSLGRILKVNCGMKVAGGDGTVGWVLGCLGELHERGQEPVPFGTGNDLSRSFGWGGSFSINWKAAIKRILDRAIHAPIGRLDRYVLFDLAYCIGSGMDAQVAYGFHQLRNEKPYLAQGRIANKHIMVNCSNLKSLNLYALSSNPITDNVKRYIDIAGFGGVIDSGYLVGME</sequence>
<evidence type="ECO:0000313" key="12">
    <source>
        <dbReference type="EMBL" id="KAD5803334.1"/>
    </source>
</evidence>
<keyword evidence="5" id="KW-0547">Nucleotide-binding</keyword>
<evidence type="ECO:0000256" key="8">
    <source>
        <dbReference type="ARBA" id="ARBA00023016"/>
    </source>
</evidence>
<comment type="similarity">
    <text evidence="1">Belongs to the eukaryotic diacylglycerol kinase family.</text>
</comment>
<dbReference type="OrthoDB" id="242257at2759"/>
<dbReference type="AlphaFoldDB" id="A0A5N6P258"/>
<keyword evidence="13" id="KW-1185">Reference proteome</keyword>
<dbReference type="PANTHER" id="PTHR11255:SF100">
    <property type="entry name" value="DIACYLGLYCEROL KINASE"/>
    <property type="match status" value="1"/>
</dbReference>
<keyword evidence="8" id="KW-0346">Stress response</keyword>
<keyword evidence="7" id="KW-0067">ATP-binding</keyword>
<dbReference type="Gene3D" id="3.40.50.10330">
    <property type="entry name" value="Probable inorganic polyphosphate/atp-NAD kinase, domain 1"/>
    <property type="match status" value="1"/>
</dbReference>
<dbReference type="GO" id="GO:0005524">
    <property type="term" value="F:ATP binding"/>
    <property type="evidence" value="ECO:0007669"/>
    <property type="project" value="UniProtKB-KW"/>
</dbReference>
<keyword evidence="10" id="KW-0732">Signal</keyword>
<evidence type="ECO:0000256" key="10">
    <source>
        <dbReference type="SAM" id="SignalP"/>
    </source>
</evidence>
<comment type="subunit">
    <text evidence="2">Monomer.</text>
</comment>
<evidence type="ECO:0000256" key="4">
    <source>
        <dbReference type="ARBA" id="ARBA00022679"/>
    </source>
</evidence>
<protein>
    <recommendedName>
        <fullName evidence="3">diacylglycerol kinase (ATP)</fullName>
        <ecNumber evidence="3">2.7.1.107</ecNumber>
    </recommendedName>
</protein>
<evidence type="ECO:0000256" key="6">
    <source>
        <dbReference type="ARBA" id="ARBA00022777"/>
    </source>
</evidence>
<accession>A0A5N6P258</accession>
<evidence type="ECO:0000256" key="2">
    <source>
        <dbReference type="ARBA" id="ARBA00011245"/>
    </source>
</evidence>
<dbReference type="EC" id="2.7.1.107" evidence="3"/>
<evidence type="ECO:0000256" key="5">
    <source>
        <dbReference type="ARBA" id="ARBA00022741"/>
    </source>
</evidence>
<evidence type="ECO:0000313" key="13">
    <source>
        <dbReference type="Proteomes" id="UP000326396"/>
    </source>
</evidence>
<reference evidence="12 13" key="1">
    <citation type="submission" date="2019-05" db="EMBL/GenBank/DDBJ databases">
        <title>Mikania micrantha, genome provides insights into the molecular mechanism of rapid growth.</title>
        <authorList>
            <person name="Liu B."/>
        </authorList>
    </citation>
    <scope>NUCLEOTIDE SEQUENCE [LARGE SCALE GENOMIC DNA]</scope>
    <source>
        <strain evidence="12">NLD-2019</strain>
        <tissue evidence="12">Leaf</tissue>
    </source>
</reference>
<evidence type="ECO:0000256" key="9">
    <source>
        <dbReference type="SAM" id="MobiDB-lite"/>
    </source>
</evidence>
<dbReference type="SUPFAM" id="SSF111331">
    <property type="entry name" value="NAD kinase/diacylglycerol kinase-like"/>
    <property type="match status" value="1"/>
</dbReference>
<evidence type="ECO:0000256" key="7">
    <source>
        <dbReference type="ARBA" id="ARBA00022840"/>
    </source>
</evidence>
<keyword evidence="4" id="KW-0808">Transferase</keyword>
<feature type="chain" id="PRO_5024344762" description="diacylglycerol kinase (ATP)" evidence="10">
    <location>
        <begin position="22"/>
        <end position="320"/>
    </location>
</feature>
<dbReference type="PROSITE" id="PS50146">
    <property type="entry name" value="DAGK"/>
    <property type="match status" value="1"/>
</dbReference>
<dbReference type="GO" id="GO:0007200">
    <property type="term" value="P:phospholipase C-activating G protein-coupled receptor signaling pathway"/>
    <property type="evidence" value="ECO:0007669"/>
    <property type="project" value="InterPro"/>
</dbReference>
<dbReference type="InterPro" id="IPR037607">
    <property type="entry name" value="DGK"/>
</dbReference>
<feature type="region of interest" description="Disordered" evidence="9">
    <location>
        <begin position="47"/>
        <end position="69"/>
    </location>
</feature>
<dbReference type="Pfam" id="PF00781">
    <property type="entry name" value="DAGK_cat"/>
    <property type="match status" value="1"/>
</dbReference>
<organism evidence="12 13">
    <name type="scientific">Mikania micrantha</name>
    <name type="common">bitter vine</name>
    <dbReference type="NCBI Taxonomy" id="192012"/>
    <lineage>
        <taxon>Eukaryota</taxon>
        <taxon>Viridiplantae</taxon>
        <taxon>Streptophyta</taxon>
        <taxon>Embryophyta</taxon>
        <taxon>Tracheophyta</taxon>
        <taxon>Spermatophyta</taxon>
        <taxon>Magnoliopsida</taxon>
        <taxon>eudicotyledons</taxon>
        <taxon>Gunneridae</taxon>
        <taxon>Pentapetalae</taxon>
        <taxon>asterids</taxon>
        <taxon>campanulids</taxon>
        <taxon>Asterales</taxon>
        <taxon>Asteraceae</taxon>
        <taxon>Asteroideae</taxon>
        <taxon>Heliantheae alliance</taxon>
        <taxon>Eupatorieae</taxon>
        <taxon>Mikania</taxon>
    </lineage>
</organism>
<feature type="domain" description="DAGKc" evidence="11">
    <location>
        <begin position="164"/>
        <end position="240"/>
    </location>
</feature>
<dbReference type="GO" id="GO:0004143">
    <property type="term" value="F:ATP-dependent diacylglycerol kinase activity"/>
    <property type="evidence" value="ECO:0007669"/>
    <property type="project" value="UniProtKB-EC"/>
</dbReference>
<comment type="caution">
    <text evidence="12">The sequence shown here is derived from an EMBL/GenBank/DDBJ whole genome shotgun (WGS) entry which is preliminary data.</text>
</comment>
<evidence type="ECO:0000256" key="1">
    <source>
        <dbReference type="ARBA" id="ARBA00009280"/>
    </source>
</evidence>
<dbReference type="Pfam" id="PF00609">
    <property type="entry name" value="DAGK_acc"/>
    <property type="match status" value="1"/>
</dbReference>
<dbReference type="GO" id="GO:0016020">
    <property type="term" value="C:membrane"/>
    <property type="evidence" value="ECO:0007669"/>
    <property type="project" value="TreeGrafter"/>
</dbReference>
<evidence type="ECO:0000259" key="11">
    <source>
        <dbReference type="PROSITE" id="PS50146"/>
    </source>
</evidence>
<keyword evidence="6" id="KW-0418">Kinase</keyword>
<dbReference type="InterPro" id="IPR000756">
    <property type="entry name" value="Diacylglycerol_kin_accessory"/>
</dbReference>
<dbReference type="PANTHER" id="PTHR11255">
    <property type="entry name" value="DIACYLGLYCEROL KINASE"/>
    <property type="match status" value="1"/>
</dbReference>
<feature type="compositionally biased region" description="Polar residues" evidence="9">
    <location>
        <begin position="51"/>
        <end position="69"/>
    </location>
</feature>
<proteinExistence type="inferred from homology"/>
<feature type="signal peptide" evidence="10">
    <location>
        <begin position="1"/>
        <end position="21"/>
    </location>
</feature>
<dbReference type="InterPro" id="IPR001206">
    <property type="entry name" value="Diacylglycerol_kinase_cat_dom"/>
</dbReference>
<dbReference type="EMBL" id="SZYD01000007">
    <property type="protein sequence ID" value="KAD5803334.1"/>
    <property type="molecule type" value="Genomic_DNA"/>
</dbReference>
<dbReference type="InterPro" id="IPR017438">
    <property type="entry name" value="ATP-NAD_kinase_N"/>
</dbReference>
<dbReference type="Proteomes" id="UP000326396">
    <property type="component" value="Linkage Group LG15"/>
</dbReference>
<name>A0A5N6P258_9ASTR</name>
<gene>
    <name evidence="12" type="ORF">E3N88_14694</name>
</gene>
<evidence type="ECO:0000256" key="3">
    <source>
        <dbReference type="ARBA" id="ARBA00012133"/>
    </source>
</evidence>
<dbReference type="SMART" id="SM00046">
    <property type="entry name" value="DAGKc"/>
    <property type="match status" value="1"/>
</dbReference>